<feature type="non-terminal residue" evidence="1">
    <location>
        <position position="1"/>
    </location>
</feature>
<dbReference type="EMBL" id="BARV01030123">
    <property type="protein sequence ID" value="GAI37756.1"/>
    <property type="molecule type" value="Genomic_DNA"/>
</dbReference>
<dbReference type="AlphaFoldDB" id="X1P5M2"/>
<name>X1P5M2_9ZZZZ</name>
<reference evidence="1" key="1">
    <citation type="journal article" date="2014" name="Front. Microbiol.">
        <title>High frequency of phylogenetically diverse reductive dehalogenase-homologous genes in deep subseafloor sedimentary metagenomes.</title>
        <authorList>
            <person name="Kawai M."/>
            <person name="Futagami T."/>
            <person name="Toyoda A."/>
            <person name="Takaki Y."/>
            <person name="Nishi S."/>
            <person name="Hori S."/>
            <person name="Arai W."/>
            <person name="Tsubouchi T."/>
            <person name="Morono Y."/>
            <person name="Uchiyama I."/>
            <person name="Ito T."/>
            <person name="Fujiyama A."/>
            <person name="Inagaki F."/>
            <person name="Takami H."/>
        </authorList>
    </citation>
    <scope>NUCLEOTIDE SEQUENCE</scope>
    <source>
        <strain evidence="1">Expedition CK06-06</strain>
    </source>
</reference>
<gene>
    <name evidence="1" type="ORF">S06H3_47896</name>
</gene>
<sequence length="256" mass="29170">PLSTNYSDDIFIAKYDENGNYKWAIKAGGYRWDRGYMITTDKNDNIYVTGEFQDTAAFGDISLTSISDEDIFIAKLKEIANNIDEIAIDELNIKLYPNPTFHWIINNQSCIDTSAAINIYFIEQPYPEAYQERYDTACGDIYVLDGFQSIDTSVITWSSESDKILFASSGWDITGDTIHDTVMYNLTLPQIGNIFLTEANGMCTTRDTITVTFSRIPDSEFKFVQPKCFHYSFEIQAKEDTLSGYPELPGFQWDFG</sequence>
<accession>X1P5M2</accession>
<protein>
    <submittedName>
        <fullName evidence="1">Uncharacterized protein</fullName>
    </submittedName>
</protein>
<comment type="caution">
    <text evidence="1">The sequence shown here is derived from an EMBL/GenBank/DDBJ whole genome shotgun (WGS) entry which is preliminary data.</text>
</comment>
<evidence type="ECO:0000313" key="1">
    <source>
        <dbReference type="EMBL" id="GAI37756.1"/>
    </source>
</evidence>
<feature type="non-terminal residue" evidence="1">
    <location>
        <position position="256"/>
    </location>
</feature>
<proteinExistence type="predicted"/>
<organism evidence="1">
    <name type="scientific">marine sediment metagenome</name>
    <dbReference type="NCBI Taxonomy" id="412755"/>
    <lineage>
        <taxon>unclassified sequences</taxon>
        <taxon>metagenomes</taxon>
        <taxon>ecological metagenomes</taxon>
    </lineage>
</organism>